<keyword evidence="1" id="KW-0812">Transmembrane</keyword>
<proteinExistence type="predicted"/>
<name>A0A4D4J5I9_9PSEU</name>
<feature type="transmembrane region" description="Helical" evidence="1">
    <location>
        <begin position="202"/>
        <end position="223"/>
    </location>
</feature>
<evidence type="ECO:0000256" key="1">
    <source>
        <dbReference type="SAM" id="Phobius"/>
    </source>
</evidence>
<dbReference type="InterPro" id="IPR012666">
    <property type="entry name" value="CbtA_put"/>
</dbReference>
<keyword evidence="1" id="KW-0472">Membrane</keyword>
<feature type="transmembrane region" description="Helical" evidence="1">
    <location>
        <begin position="57"/>
        <end position="80"/>
    </location>
</feature>
<protein>
    <submittedName>
        <fullName evidence="2">Membrane protein</fullName>
    </submittedName>
</protein>
<dbReference type="AlphaFoldDB" id="A0A4D4J5I9"/>
<feature type="transmembrane region" description="Helical" evidence="1">
    <location>
        <begin position="131"/>
        <end position="151"/>
    </location>
</feature>
<sequence length="246" mass="25313">MRGMLSGLVAGLLALVFARIFGEPSVGAAIDFESAEQAARGETPDPELVSRGVQSTLGLATGVLVYAVAFGGLFALAFAVAYGRVGRLSPRATALLVALGGYLAAFVVPFLKYPANPPSIGNPDTINERTVVYFGMVALSIALAVAATYLGRRLVSRLGAWNAALVAGAAFIVTAALGALLLPTVNEVPEGFPAGVLWNFRVASLGIQLVMWTTMGLLFGALVHRRLAASGRAPEQAAPGAVAPVH</sequence>
<keyword evidence="3" id="KW-1185">Reference proteome</keyword>
<feature type="transmembrane region" description="Helical" evidence="1">
    <location>
        <begin position="163"/>
        <end position="182"/>
    </location>
</feature>
<dbReference type="EMBL" id="BJFL01000017">
    <property type="protein sequence ID" value="GDY31801.1"/>
    <property type="molecule type" value="Genomic_DNA"/>
</dbReference>
<feature type="transmembrane region" description="Helical" evidence="1">
    <location>
        <begin position="92"/>
        <end position="111"/>
    </location>
</feature>
<evidence type="ECO:0000313" key="2">
    <source>
        <dbReference type="EMBL" id="GDY31801.1"/>
    </source>
</evidence>
<accession>A0A4D4J5I9</accession>
<dbReference type="Proteomes" id="UP000298860">
    <property type="component" value="Unassembled WGS sequence"/>
</dbReference>
<dbReference type="Pfam" id="PF09490">
    <property type="entry name" value="CbtA"/>
    <property type="match status" value="1"/>
</dbReference>
<organism evidence="2 3">
    <name type="scientific">Gandjariella thermophila</name>
    <dbReference type="NCBI Taxonomy" id="1931992"/>
    <lineage>
        <taxon>Bacteria</taxon>
        <taxon>Bacillati</taxon>
        <taxon>Actinomycetota</taxon>
        <taxon>Actinomycetes</taxon>
        <taxon>Pseudonocardiales</taxon>
        <taxon>Pseudonocardiaceae</taxon>
        <taxon>Gandjariella</taxon>
    </lineage>
</organism>
<keyword evidence="1" id="KW-1133">Transmembrane helix</keyword>
<reference evidence="3" key="1">
    <citation type="submission" date="2019-04" db="EMBL/GenBank/DDBJ databases">
        <title>Draft genome sequence of Pseudonocardiaceae bacterium SL3-2-4.</title>
        <authorList>
            <person name="Ningsih F."/>
            <person name="Yokota A."/>
            <person name="Sakai Y."/>
            <person name="Nanatani K."/>
            <person name="Yabe S."/>
            <person name="Oetari A."/>
            <person name="Sjamsuridzal W."/>
        </authorList>
    </citation>
    <scope>NUCLEOTIDE SEQUENCE [LARGE SCALE GENOMIC DNA]</scope>
    <source>
        <strain evidence="3">SL3-2-4</strain>
    </source>
</reference>
<gene>
    <name evidence="2" type="ORF">GTS_34340</name>
</gene>
<comment type="caution">
    <text evidence="2">The sequence shown here is derived from an EMBL/GenBank/DDBJ whole genome shotgun (WGS) entry which is preliminary data.</text>
</comment>
<evidence type="ECO:0000313" key="3">
    <source>
        <dbReference type="Proteomes" id="UP000298860"/>
    </source>
</evidence>